<dbReference type="GO" id="GO:0016987">
    <property type="term" value="F:sigma factor activity"/>
    <property type="evidence" value="ECO:0007669"/>
    <property type="project" value="UniProtKB-KW"/>
</dbReference>
<evidence type="ECO:0000256" key="1">
    <source>
        <dbReference type="ARBA" id="ARBA00010641"/>
    </source>
</evidence>
<evidence type="ECO:0000313" key="8">
    <source>
        <dbReference type="Proteomes" id="UP001152599"/>
    </source>
</evidence>
<dbReference type="PANTHER" id="PTHR43133:SF62">
    <property type="entry name" value="RNA POLYMERASE SIGMA FACTOR SIGZ"/>
    <property type="match status" value="1"/>
</dbReference>
<dbReference type="PANTHER" id="PTHR43133">
    <property type="entry name" value="RNA POLYMERASE ECF-TYPE SIGMA FACTO"/>
    <property type="match status" value="1"/>
</dbReference>
<dbReference type="EMBL" id="JANCMU010000002">
    <property type="protein sequence ID" value="MDG4945742.1"/>
    <property type="molecule type" value="Genomic_DNA"/>
</dbReference>
<dbReference type="AlphaFoldDB" id="A0A9X4MY93"/>
<dbReference type="InterPro" id="IPR013325">
    <property type="entry name" value="RNA_pol_sigma_r2"/>
</dbReference>
<dbReference type="InterPro" id="IPR013249">
    <property type="entry name" value="RNA_pol_sigma70_r4_t2"/>
</dbReference>
<dbReference type="Gene3D" id="1.10.10.10">
    <property type="entry name" value="Winged helix-like DNA-binding domain superfamily/Winged helix DNA-binding domain"/>
    <property type="match status" value="1"/>
</dbReference>
<gene>
    <name evidence="7" type="ORF">NMK71_04890</name>
</gene>
<dbReference type="GO" id="GO:0003677">
    <property type="term" value="F:DNA binding"/>
    <property type="evidence" value="ECO:0007669"/>
    <property type="project" value="InterPro"/>
</dbReference>
<dbReference type="InterPro" id="IPR039425">
    <property type="entry name" value="RNA_pol_sigma-70-like"/>
</dbReference>
<evidence type="ECO:0000259" key="5">
    <source>
        <dbReference type="Pfam" id="PF04542"/>
    </source>
</evidence>
<dbReference type="GO" id="GO:0006352">
    <property type="term" value="P:DNA-templated transcription initiation"/>
    <property type="evidence" value="ECO:0007669"/>
    <property type="project" value="InterPro"/>
</dbReference>
<keyword evidence="3" id="KW-0731">Sigma factor</keyword>
<dbReference type="Proteomes" id="UP001152599">
    <property type="component" value="Unassembled WGS sequence"/>
</dbReference>
<name>A0A9X4MY93_9FLAO</name>
<dbReference type="InterPro" id="IPR036388">
    <property type="entry name" value="WH-like_DNA-bd_sf"/>
</dbReference>
<sequence length="184" mass="21758">METQNIWDNFNEELYFFILKRVKDKDITNDIFQNTFFKIHKNLSSLEKEEKARAWVFQIARNEISNHFNKESVYVDELHSPQESPLEKYEHICCFDQFIDDLPEIYHQVIELIYIKGLKQKEVAEALDISLENVKARVSRAKEILKKKFNECCQYELDEQGRLRGEANCSQCSPNNKLGNESGK</sequence>
<proteinExistence type="inferred from homology"/>
<dbReference type="Pfam" id="PF04542">
    <property type="entry name" value="Sigma70_r2"/>
    <property type="match status" value="1"/>
</dbReference>
<dbReference type="NCBIfam" id="TIGR02937">
    <property type="entry name" value="sigma70-ECF"/>
    <property type="match status" value="1"/>
</dbReference>
<evidence type="ECO:0000313" key="7">
    <source>
        <dbReference type="EMBL" id="MDG4945742.1"/>
    </source>
</evidence>
<keyword evidence="8" id="KW-1185">Reference proteome</keyword>
<dbReference type="RefSeq" id="WP_304420307.1">
    <property type="nucleotide sequence ID" value="NZ_JANCMU010000002.1"/>
</dbReference>
<dbReference type="InterPro" id="IPR007627">
    <property type="entry name" value="RNA_pol_sigma70_r2"/>
</dbReference>
<keyword evidence="2" id="KW-0805">Transcription regulation</keyword>
<comment type="caution">
    <text evidence="7">The sequence shown here is derived from an EMBL/GenBank/DDBJ whole genome shotgun (WGS) entry which is preliminary data.</text>
</comment>
<evidence type="ECO:0000256" key="3">
    <source>
        <dbReference type="ARBA" id="ARBA00023082"/>
    </source>
</evidence>
<organism evidence="7 8">
    <name type="scientific">Profundicola chukchiensis</name>
    <dbReference type="NCBI Taxonomy" id="2961959"/>
    <lineage>
        <taxon>Bacteria</taxon>
        <taxon>Pseudomonadati</taxon>
        <taxon>Bacteroidota</taxon>
        <taxon>Flavobacteriia</taxon>
        <taxon>Flavobacteriales</taxon>
        <taxon>Weeksellaceae</taxon>
        <taxon>Profundicola</taxon>
    </lineage>
</organism>
<dbReference type="CDD" id="cd06171">
    <property type="entry name" value="Sigma70_r4"/>
    <property type="match status" value="1"/>
</dbReference>
<comment type="similarity">
    <text evidence="1">Belongs to the sigma-70 factor family. ECF subfamily.</text>
</comment>
<keyword evidence="4" id="KW-0804">Transcription</keyword>
<dbReference type="Pfam" id="PF08281">
    <property type="entry name" value="Sigma70_r4_2"/>
    <property type="match status" value="1"/>
</dbReference>
<evidence type="ECO:0000256" key="2">
    <source>
        <dbReference type="ARBA" id="ARBA00023015"/>
    </source>
</evidence>
<feature type="domain" description="RNA polymerase sigma-70 region 2" evidence="5">
    <location>
        <begin position="14"/>
        <end position="71"/>
    </location>
</feature>
<reference evidence="7" key="1">
    <citation type="submission" date="2022-07" db="EMBL/GenBank/DDBJ databases">
        <title>Description and genome-wide analysis of Profundicola chukchiensis gen. nov., sp. nov., marine bacteria isolated from bottom sediments of the Chukchi Sea.</title>
        <authorList>
            <person name="Romanenko L."/>
            <person name="Otstavnykh N."/>
            <person name="Kurilenko V."/>
            <person name="Eremeev V."/>
            <person name="Velansky P."/>
            <person name="Mikhailov V."/>
            <person name="Isaeva M."/>
        </authorList>
    </citation>
    <scope>NUCLEOTIDE SEQUENCE</scope>
    <source>
        <strain evidence="7">KMM 9713</strain>
    </source>
</reference>
<dbReference type="Gene3D" id="1.10.1740.10">
    <property type="match status" value="1"/>
</dbReference>
<dbReference type="InterPro" id="IPR013324">
    <property type="entry name" value="RNA_pol_sigma_r3/r4-like"/>
</dbReference>
<accession>A0A9X4MY93</accession>
<protein>
    <submittedName>
        <fullName evidence="7">Sigma-70 family RNA polymerase sigma factor</fullName>
    </submittedName>
</protein>
<evidence type="ECO:0000256" key="4">
    <source>
        <dbReference type="ARBA" id="ARBA00023163"/>
    </source>
</evidence>
<feature type="domain" description="RNA polymerase sigma factor 70 region 4 type 2" evidence="6">
    <location>
        <begin position="95"/>
        <end position="143"/>
    </location>
</feature>
<dbReference type="SUPFAM" id="SSF88659">
    <property type="entry name" value="Sigma3 and sigma4 domains of RNA polymerase sigma factors"/>
    <property type="match status" value="1"/>
</dbReference>
<dbReference type="SUPFAM" id="SSF88946">
    <property type="entry name" value="Sigma2 domain of RNA polymerase sigma factors"/>
    <property type="match status" value="1"/>
</dbReference>
<evidence type="ECO:0000259" key="6">
    <source>
        <dbReference type="Pfam" id="PF08281"/>
    </source>
</evidence>
<dbReference type="InterPro" id="IPR014284">
    <property type="entry name" value="RNA_pol_sigma-70_dom"/>
</dbReference>